<keyword evidence="2" id="KW-0472">Membrane</keyword>
<evidence type="ECO:0000313" key="4">
    <source>
        <dbReference type="RefSeq" id="XP_022826770.1"/>
    </source>
</evidence>
<keyword evidence="2" id="KW-1133">Transmembrane helix</keyword>
<dbReference type="GO" id="GO:0007608">
    <property type="term" value="P:sensory perception of smell"/>
    <property type="evidence" value="ECO:0007669"/>
    <property type="project" value="TreeGrafter"/>
</dbReference>
<feature type="transmembrane region" description="Helical" evidence="2">
    <location>
        <begin position="17"/>
        <end position="37"/>
    </location>
</feature>
<dbReference type="Proteomes" id="UP000301870">
    <property type="component" value="Chromosome 23"/>
</dbReference>
<evidence type="ECO:0000256" key="1">
    <source>
        <dbReference type="ARBA" id="ARBA00022729"/>
    </source>
</evidence>
<proteinExistence type="predicted"/>
<dbReference type="Pfam" id="PF01395">
    <property type="entry name" value="PBP_GOBP"/>
    <property type="match status" value="1"/>
</dbReference>
<gene>
    <name evidence="4" type="primary">LOC111356594</name>
</gene>
<name>A0A9J7IVR4_SPOLT</name>
<dbReference type="SMART" id="SM00708">
    <property type="entry name" value="PhBP"/>
    <property type="match status" value="1"/>
</dbReference>
<dbReference type="OrthoDB" id="7665616at2759"/>
<dbReference type="PANTHER" id="PTHR11857">
    <property type="entry name" value="ODORANT BINDING PROTEIN-RELATED"/>
    <property type="match status" value="1"/>
</dbReference>
<dbReference type="InterPro" id="IPR036728">
    <property type="entry name" value="PBP_GOBP_sf"/>
</dbReference>
<protein>
    <submittedName>
        <fullName evidence="4">Uncharacterized protein LOC111356594</fullName>
    </submittedName>
</protein>
<dbReference type="AlphaFoldDB" id="A0A9J7IVR4"/>
<keyword evidence="1" id="KW-0732">Signal</keyword>
<dbReference type="GeneID" id="111356594"/>
<evidence type="ECO:0000313" key="3">
    <source>
        <dbReference type="Proteomes" id="UP000301870"/>
    </source>
</evidence>
<accession>A0A9J7IVR4</accession>
<evidence type="ECO:0000256" key="2">
    <source>
        <dbReference type="SAM" id="Phobius"/>
    </source>
</evidence>
<dbReference type="InterPro" id="IPR006170">
    <property type="entry name" value="PBP/GOBP"/>
</dbReference>
<dbReference type="Gene3D" id="1.10.238.20">
    <property type="entry name" value="Pheromone/general odorant binding protein domain"/>
    <property type="match status" value="1"/>
</dbReference>
<keyword evidence="2" id="KW-0812">Transmembrane</keyword>
<dbReference type="KEGG" id="sliu:111356594"/>
<dbReference type="CDD" id="cd23992">
    <property type="entry name" value="PBP_GOBP"/>
    <property type="match status" value="1"/>
</dbReference>
<sequence>MKYQLFLEFHCDLQLRITYLTMFNSGVVFCIIVAVFLKNASAITDELKAHIEAKFLTVGAECIKEHPLTIEDLSAFKNRVFPDGENAGCFSACIFNKLGLFDDKGTLSHLTALENAKKVFKDQGELESIEKFLTTCAKVNDEEVSDGEKGCERAKLAYNCFIQNYEQLGFDLEF</sequence>
<keyword evidence="3" id="KW-1185">Reference proteome</keyword>
<dbReference type="GO" id="GO:0005549">
    <property type="term" value="F:odorant binding"/>
    <property type="evidence" value="ECO:0007669"/>
    <property type="project" value="InterPro"/>
</dbReference>
<reference evidence="4" key="1">
    <citation type="submission" date="2025-08" db="UniProtKB">
        <authorList>
            <consortium name="RefSeq"/>
        </authorList>
    </citation>
    <scope>IDENTIFICATION</scope>
    <source>
        <strain evidence="4">Ishihara</strain>
        <tissue evidence="4">Whole body</tissue>
    </source>
</reference>
<dbReference type="RefSeq" id="XP_022826770.1">
    <property type="nucleotide sequence ID" value="XM_022971002.1"/>
</dbReference>
<organism evidence="3 4">
    <name type="scientific">Spodoptera litura</name>
    <name type="common">Asian cotton leafworm</name>
    <dbReference type="NCBI Taxonomy" id="69820"/>
    <lineage>
        <taxon>Eukaryota</taxon>
        <taxon>Metazoa</taxon>
        <taxon>Ecdysozoa</taxon>
        <taxon>Arthropoda</taxon>
        <taxon>Hexapoda</taxon>
        <taxon>Insecta</taxon>
        <taxon>Pterygota</taxon>
        <taxon>Neoptera</taxon>
        <taxon>Endopterygota</taxon>
        <taxon>Lepidoptera</taxon>
        <taxon>Glossata</taxon>
        <taxon>Ditrysia</taxon>
        <taxon>Noctuoidea</taxon>
        <taxon>Noctuidae</taxon>
        <taxon>Amphipyrinae</taxon>
        <taxon>Spodoptera</taxon>
    </lineage>
</organism>
<dbReference type="SUPFAM" id="SSF47565">
    <property type="entry name" value="Insect pheromone/odorant-binding proteins"/>
    <property type="match status" value="1"/>
</dbReference>
<dbReference type="GO" id="GO:0005615">
    <property type="term" value="C:extracellular space"/>
    <property type="evidence" value="ECO:0007669"/>
    <property type="project" value="TreeGrafter"/>
</dbReference>